<gene>
    <name evidence="2" type="primary">PLEST000225</name>
    <name evidence="2" type="ORF">PLESTB_000363000</name>
</gene>
<keyword evidence="3" id="KW-1185">Reference proteome</keyword>
<evidence type="ECO:0000313" key="3">
    <source>
        <dbReference type="Proteomes" id="UP001165080"/>
    </source>
</evidence>
<name>A0A9W6BDR6_9CHLO</name>
<organism evidence="2 3">
    <name type="scientific">Pleodorina starrii</name>
    <dbReference type="NCBI Taxonomy" id="330485"/>
    <lineage>
        <taxon>Eukaryota</taxon>
        <taxon>Viridiplantae</taxon>
        <taxon>Chlorophyta</taxon>
        <taxon>core chlorophytes</taxon>
        <taxon>Chlorophyceae</taxon>
        <taxon>CS clade</taxon>
        <taxon>Chlamydomonadales</taxon>
        <taxon>Volvocaceae</taxon>
        <taxon>Pleodorina</taxon>
    </lineage>
</organism>
<proteinExistence type="predicted"/>
<accession>A0A9W6BDR6</accession>
<evidence type="ECO:0000256" key="1">
    <source>
        <dbReference type="SAM" id="MobiDB-lite"/>
    </source>
</evidence>
<feature type="compositionally biased region" description="Low complexity" evidence="1">
    <location>
        <begin position="283"/>
        <end position="297"/>
    </location>
</feature>
<comment type="caution">
    <text evidence="2">The sequence shown here is derived from an EMBL/GenBank/DDBJ whole genome shotgun (WGS) entry which is preliminary data.</text>
</comment>
<feature type="region of interest" description="Disordered" evidence="1">
    <location>
        <begin position="276"/>
        <end position="313"/>
    </location>
</feature>
<dbReference type="EMBL" id="BRXU01000003">
    <property type="protein sequence ID" value="GLC50289.1"/>
    <property type="molecule type" value="Genomic_DNA"/>
</dbReference>
<dbReference type="AlphaFoldDB" id="A0A9W6BDR6"/>
<evidence type="ECO:0000313" key="2">
    <source>
        <dbReference type="EMBL" id="GLC50289.1"/>
    </source>
</evidence>
<protein>
    <submittedName>
        <fullName evidence="2">Uncharacterized protein</fullName>
    </submittedName>
</protein>
<dbReference type="Proteomes" id="UP001165080">
    <property type="component" value="Unassembled WGS sequence"/>
</dbReference>
<sequence length="403" mass="43817">MAAYMSDGPVYNSYVEAYLAGNKLNIPADAGSRTSTANYGYGPSASAHRVRRSKNFAEGSPTPVKTVSVLQRPVKAASAKNAENLDIQHERDKVAFERRARVYQQHAGRPYHHHAPPGSILTTFEQGNIVDRGRRKSTVQLDRGVYDPVVHSYRIDPSPEVVAAAAATTRPSSVPDRRTLAPQQLQPHHARSTTPLEHKLLQVSRGTYNPLTHEYIDAPEADYAARKEKDFDRVHGLRTGVRRVNVPPPTDPITWSREPSASSAASAPAVLVAAGAQGGGAGSSAAPAQAEAPRQRPTSAPSRPSGPRKSMSGLSWGTYNPLVHEWQVPPENPVFAQQETLLHRRLGLSGCSTGRRRAPRQEGVYNPILNTWTVPPADPRQIDGLSFKPATIFSRPTAATIRM</sequence>
<reference evidence="2 3" key="1">
    <citation type="journal article" date="2023" name="Commun. Biol.">
        <title>Reorganization of the ancestral sex-determining regions during the evolution of trioecy in Pleodorina starrii.</title>
        <authorList>
            <person name="Takahashi K."/>
            <person name="Suzuki S."/>
            <person name="Kawai-Toyooka H."/>
            <person name="Yamamoto K."/>
            <person name="Hamaji T."/>
            <person name="Ootsuki R."/>
            <person name="Yamaguchi H."/>
            <person name="Kawachi M."/>
            <person name="Higashiyama T."/>
            <person name="Nozaki H."/>
        </authorList>
    </citation>
    <scope>NUCLEOTIDE SEQUENCE [LARGE SCALE GENOMIC DNA]</scope>
    <source>
        <strain evidence="2 3">NIES-4479</strain>
    </source>
</reference>